<proteinExistence type="predicted"/>
<name>A0A1E7W8J9_9BURK</name>
<evidence type="ECO:0000313" key="1">
    <source>
        <dbReference type="EMBL" id="OEZ92570.1"/>
    </source>
</evidence>
<comment type="caution">
    <text evidence="1">The sequence shown here is derived from an EMBL/GenBank/DDBJ whole genome shotgun (WGS) entry which is preliminary data.</text>
</comment>
<keyword evidence="2" id="KW-1185">Reference proteome</keyword>
<dbReference type="Proteomes" id="UP000175989">
    <property type="component" value="Unassembled WGS sequence"/>
</dbReference>
<accession>A0A1E7W8J9</accession>
<gene>
    <name evidence="1" type="ORF">DUPY_48290</name>
</gene>
<dbReference type="EMBL" id="LROM01000147">
    <property type="protein sequence ID" value="OEZ92570.1"/>
    <property type="molecule type" value="Genomic_DNA"/>
</dbReference>
<dbReference type="RefSeq" id="WP_167359107.1">
    <property type="nucleotide sequence ID" value="NZ_LROM01000147.1"/>
</dbReference>
<protein>
    <submittedName>
        <fullName evidence="1">Uncharacterized protein</fullName>
    </submittedName>
</protein>
<sequence>MLFPRHPQPVGDNRPVAVKIIKQEQGQSGAVDRHVLVVDQPALPAALQPKITP</sequence>
<organism evidence="1 2">
    <name type="scientific">Duganella phyllosphaerae</name>
    <dbReference type="NCBI Taxonomy" id="762836"/>
    <lineage>
        <taxon>Bacteria</taxon>
        <taxon>Pseudomonadati</taxon>
        <taxon>Pseudomonadota</taxon>
        <taxon>Betaproteobacteria</taxon>
        <taxon>Burkholderiales</taxon>
        <taxon>Oxalobacteraceae</taxon>
        <taxon>Telluria group</taxon>
        <taxon>Duganella</taxon>
    </lineage>
</organism>
<evidence type="ECO:0000313" key="2">
    <source>
        <dbReference type="Proteomes" id="UP000175989"/>
    </source>
</evidence>
<reference evidence="2" key="1">
    <citation type="journal article" date="2016" name="Front. Microbiol.">
        <title>Molecular Keys to the Janthinobacterium and Duganella spp. Interaction with the Plant Pathogen Fusarium graminearum.</title>
        <authorList>
            <person name="Haack F.S."/>
            <person name="Poehlein A."/>
            <person name="Kroger C."/>
            <person name="Voigt C.A."/>
            <person name="Piepenbring M."/>
            <person name="Bode H.B."/>
            <person name="Daniel R."/>
            <person name="Schafer W."/>
            <person name="Streit W.R."/>
        </authorList>
    </citation>
    <scope>NUCLEOTIDE SEQUENCE [LARGE SCALE GENOMIC DNA]</scope>
    <source>
        <strain evidence="2">T54</strain>
    </source>
</reference>
<dbReference type="AlphaFoldDB" id="A0A1E7W8J9"/>